<comment type="caution">
    <text evidence="1">The sequence shown here is derived from an EMBL/GenBank/DDBJ whole genome shotgun (WGS) entry which is preliminary data.</text>
</comment>
<keyword evidence="2" id="KW-1185">Reference proteome</keyword>
<dbReference type="Proteomes" id="UP001596310">
    <property type="component" value="Unassembled WGS sequence"/>
</dbReference>
<proteinExistence type="predicted"/>
<dbReference type="RefSeq" id="WP_125601099.1">
    <property type="nucleotide sequence ID" value="NZ_JBHSSM010000023.1"/>
</dbReference>
<reference evidence="2" key="1">
    <citation type="journal article" date="2019" name="Int. J. Syst. Evol. Microbiol.">
        <title>The Global Catalogue of Microorganisms (GCM) 10K type strain sequencing project: providing services to taxonomists for standard genome sequencing and annotation.</title>
        <authorList>
            <consortium name="The Broad Institute Genomics Platform"/>
            <consortium name="The Broad Institute Genome Sequencing Center for Infectious Disease"/>
            <person name="Wu L."/>
            <person name="Ma J."/>
        </authorList>
    </citation>
    <scope>NUCLEOTIDE SEQUENCE [LARGE SCALE GENOMIC DNA]</scope>
    <source>
        <strain evidence="2">CCM 8897</strain>
    </source>
</reference>
<dbReference type="Pfam" id="PF06014">
    <property type="entry name" value="YqgQ-like"/>
    <property type="match status" value="1"/>
</dbReference>
<organism evidence="1 2">
    <name type="scientific">Lapidilactobacillus achengensis</name>
    <dbReference type="NCBI Taxonomy" id="2486000"/>
    <lineage>
        <taxon>Bacteria</taxon>
        <taxon>Bacillati</taxon>
        <taxon>Bacillota</taxon>
        <taxon>Bacilli</taxon>
        <taxon>Lactobacillales</taxon>
        <taxon>Lactobacillaceae</taxon>
        <taxon>Lapidilactobacillus</taxon>
    </lineage>
</organism>
<dbReference type="SUPFAM" id="SSF158379">
    <property type="entry name" value="YqgQ-like"/>
    <property type="match status" value="1"/>
</dbReference>
<accession>A0ABW1UQ03</accession>
<dbReference type="EMBL" id="JBHSSM010000023">
    <property type="protein sequence ID" value="MFC6316017.1"/>
    <property type="molecule type" value="Genomic_DNA"/>
</dbReference>
<evidence type="ECO:0000313" key="2">
    <source>
        <dbReference type="Proteomes" id="UP001596310"/>
    </source>
</evidence>
<protein>
    <submittedName>
        <fullName evidence="1">YqgQ family protein</fullName>
    </submittedName>
</protein>
<name>A0ABW1UQ03_9LACO</name>
<dbReference type="InterPro" id="IPR023164">
    <property type="entry name" value="YqgQ-like_sf"/>
</dbReference>
<sequence>MSNFEPELRNYYDIEQLLKRFGIYVYLGKRLWDLEMTGVELQNLHHSGLIDDHLYARAKIVLRHEHEEELKRDQNTD</sequence>
<dbReference type="Gene3D" id="1.10.287.760">
    <property type="entry name" value="YqgQ-like"/>
    <property type="match status" value="1"/>
</dbReference>
<evidence type="ECO:0000313" key="1">
    <source>
        <dbReference type="EMBL" id="MFC6316017.1"/>
    </source>
</evidence>
<dbReference type="InterPro" id="IPR009256">
    <property type="entry name" value="YqgQ-like"/>
</dbReference>
<gene>
    <name evidence="1" type="ORF">ACFQHW_10630</name>
</gene>